<sequence>MIIKFPALLAATGLMVSALLAFASTAFAQGKPQNIQQSVIEFMADSEPSNCSLQVANVSIDQAEAFTTDVLDNVGAPVMNCEAVIGTDDGDSKNFNFLNLTEDRYYKVITESEPEFDPDSGLYGFSILGVKIVPLDADGNAANLSDVEYLYPSDTGYCLTDVATEPHAVTCLFEVESNDQVMAGRLDYSW</sequence>
<dbReference type="AlphaFoldDB" id="A0A2W4XQP8"/>
<accession>A0A2W4XQP8</accession>
<dbReference type="EMBL" id="QBMP01000026">
    <property type="protein sequence ID" value="PZO59254.1"/>
    <property type="molecule type" value="Genomic_DNA"/>
</dbReference>
<keyword evidence="1" id="KW-0732">Signal</keyword>
<proteinExistence type="predicted"/>
<feature type="signal peptide" evidence="1">
    <location>
        <begin position="1"/>
        <end position="28"/>
    </location>
</feature>
<dbReference type="Proteomes" id="UP000249794">
    <property type="component" value="Unassembled WGS sequence"/>
</dbReference>
<feature type="chain" id="PRO_5015891935" evidence="1">
    <location>
        <begin position="29"/>
        <end position="190"/>
    </location>
</feature>
<comment type="caution">
    <text evidence="2">The sequence shown here is derived from an EMBL/GenBank/DDBJ whole genome shotgun (WGS) entry which is preliminary data.</text>
</comment>
<reference evidence="2 3" key="2">
    <citation type="submission" date="2018-06" db="EMBL/GenBank/DDBJ databases">
        <title>Metagenomic assembly of (sub)arctic Cyanobacteria and their associated microbiome from non-axenic cultures.</title>
        <authorList>
            <person name="Baurain D."/>
        </authorList>
    </citation>
    <scope>NUCLEOTIDE SEQUENCE [LARGE SCALE GENOMIC DNA]</scope>
    <source>
        <strain evidence="2">ULC027bin1</strain>
    </source>
</reference>
<evidence type="ECO:0000313" key="3">
    <source>
        <dbReference type="Proteomes" id="UP000249794"/>
    </source>
</evidence>
<protein>
    <submittedName>
        <fullName evidence="2">Uncharacterized protein</fullName>
    </submittedName>
</protein>
<organism evidence="2 3">
    <name type="scientific">Phormidesmis priestleyi</name>
    <dbReference type="NCBI Taxonomy" id="268141"/>
    <lineage>
        <taxon>Bacteria</taxon>
        <taxon>Bacillati</taxon>
        <taxon>Cyanobacteriota</taxon>
        <taxon>Cyanophyceae</taxon>
        <taxon>Leptolyngbyales</taxon>
        <taxon>Leptolyngbyaceae</taxon>
        <taxon>Phormidesmis</taxon>
    </lineage>
</organism>
<reference evidence="3" key="1">
    <citation type="submission" date="2018-04" db="EMBL/GenBank/DDBJ databases">
        <authorList>
            <person name="Cornet L."/>
        </authorList>
    </citation>
    <scope>NUCLEOTIDE SEQUENCE [LARGE SCALE GENOMIC DNA]</scope>
</reference>
<evidence type="ECO:0000256" key="1">
    <source>
        <dbReference type="SAM" id="SignalP"/>
    </source>
</evidence>
<evidence type="ECO:0000313" key="2">
    <source>
        <dbReference type="EMBL" id="PZO59254.1"/>
    </source>
</evidence>
<name>A0A2W4XQP8_9CYAN</name>
<gene>
    <name evidence="2" type="ORF">DCF15_04325</name>
</gene>